<sequence length="166" mass="18266">MSLNRAASGEAASFVLKTAKMATNETSDLASDSPVTKVLSITELLEQILVGLDFKTLLFATRTNKKFKNVIERNQDLQKKLFLWPVESFEEALSLGFAEENGMLVGLGVGNVPACTNAAFINTRMLELDLEQHQPTNWRKYGLEGLRLRLADIGTAPNGAPADRIR</sequence>
<evidence type="ECO:0000313" key="1">
    <source>
        <dbReference type="EMBL" id="KAK3049158.1"/>
    </source>
</evidence>
<organism evidence="1 2">
    <name type="scientific">Extremus antarcticus</name>
    <dbReference type="NCBI Taxonomy" id="702011"/>
    <lineage>
        <taxon>Eukaryota</taxon>
        <taxon>Fungi</taxon>
        <taxon>Dikarya</taxon>
        <taxon>Ascomycota</taxon>
        <taxon>Pezizomycotina</taxon>
        <taxon>Dothideomycetes</taxon>
        <taxon>Dothideomycetidae</taxon>
        <taxon>Mycosphaerellales</taxon>
        <taxon>Extremaceae</taxon>
        <taxon>Extremus</taxon>
    </lineage>
</organism>
<dbReference type="EMBL" id="JAWDJX010000042">
    <property type="protein sequence ID" value="KAK3049158.1"/>
    <property type="molecule type" value="Genomic_DNA"/>
</dbReference>
<accession>A0AAJ0DFH5</accession>
<keyword evidence="2" id="KW-1185">Reference proteome</keyword>
<dbReference type="Proteomes" id="UP001271007">
    <property type="component" value="Unassembled WGS sequence"/>
</dbReference>
<name>A0AAJ0DFH5_9PEZI</name>
<reference evidence="1" key="1">
    <citation type="submission" date="2023-04" db="EMBL/GenBank/DDBJ databases">
        <title>Black Yeasts Isolated from many extreme environments.</title>
        <authorList>
            <person name="Coleine C."/>
            <person name="Stajich J.E."/>
            <person name="Selbmann L."/>
        </authorList>
    </citation>
    <scope>NUCLEOTIDE SEQUENCE</scope>
    <source>
        <strain evidence="1">CCFEE 5312</strain>
    </source>
</reference>
<dbReference type="AlphaFoldDB" id="A0AAJ0DFH5"/>
<dbReference type="InterPro" id="IPR036047">
    <property type="entry name" value="F-box-like_dom_sf"/>
</dbReference>
<dbReference type="SUPFAM" id="SSF81383">
    <property type="entry name" value="F-box domain"/>
    <property type="match status" value="1"/>
</dbReference>
<protein>
    <recommendedName>
        <fullName evidence="3">F-box domain-containing protein</fullName>
    </recommendedName>
</protein>
<proteinExistence type="predicted"/>
<evidence type="ECO:0000313" key="2">
    <source>
        <dbReference type="Proteomes" id="UP001271007"/>
    </source>
</evidence>
<evidence type="ECO:0008006" key="3">
    <source>
        <dbReference type="Google" id="ProtNLM"/>
    </source>
</evidence>
<comment type="caution">
    <text evidence="1">The sequence shown here is derived from an EMBL/GenBank/DDBJ whole genome shotgun (WGS) entry which is preliminary data.</text>
</comment>
<gene>
    <name evidence="1" type="ORF">LTR09_009577</name>
</gene>